<evidence type="ECO:0000256" key="4">
    <source>
        <dbReference type="PIRNR" id="PIRNR006230"/>
    </source>
</evidence>
<dbReference type="Gene3D" id="1.10.1580.10">
    <property type="match status" value="1"/>
</dbReference>
<dbReference type="InterPro" id="IPR006073">
    <property type="entry name" value="GTP-bd"/>
</dbReference>
<dbReference type="GO" id="GO:0003924">
    <property type="term" value="F:GTPase activity"/>
    <property type="evidence" value="ECO:0007669"/>
    <property type="project" value="TreeGrafter"/>
</dbReference>
<dbReference type="Gene3D" id="3.40.50.300">
    <property type="entry name" value="P-loop containing nucleotide triphosphate hydrolases"/>
    <property type="match status" value="1"/>
</dbReference>
<feature type="domain" description="CP-type G" evidence="6">
    <location>
        <begin position="14"/>
        <end position="178"/>
    </location>
</feature>
<dbReference type="InterPro" id="IPR023179">
    <property type="entry name" value="GTP-bd_ortho_bundle_sf"/>
</dbReference>
<feature type="binding site" evidence="5">
    <location>
        <begin position="130"/>
        <end position="135"/>
    </location>
    <ligand>
        <name>GTP</name>
        <dbReference type="ChEBI" id="CHEBI:37565"/>
    </ligand>
</feature>
<sequence>MNIQWFPGHMTKTMRLIEENIKSVDIVVEILDARIPRSSKNPQIDALIGDKKRLVVLNKSDIADRLETEKWLKYFEKNGISAMAVSSVQGKNLNSVLEKCRDILSDKIEAWKSRGIVNRSLKMMIVGVPNVGKSSFINKLANKKSAKTGDKPGITRGKQWVRIASGFELLDTPGVLWPKFDDQTVGMRLAFTGAVKDEIMDVEELAMHLLELLRENYPNSLTERYKMTDFENLGGYEMLELLGRKRGFVVSGGEIDTLRAANVLLDEFRAATLGKITLDKVGEQE</sequence>
<dbReference type="SUPFAM" id="SSF52540">
    <property type="entry name" value="P-loop containing nucleoside triphosphate hydrolases"/>
    <property type="match status" value="1"/>
</dbReference>
<keyword evidence="4" id="KW-0963">Cytoplasm</keyword>
<evidence type="ECO:0000313" key="8">
    <source>
        <dbReference type="Proteomes" id="UP000647416"/>
    </source>
</evidence>
<dbReference type="FunFam" id="3.40.50.300:FF:000590">
    <property type="entry name" value="Ribosome biogenesis GTPase A"/>
    <property type="match status" value="1"/>
</dbReference>
<evidence type="ECO:0000256" key="3">
    <source>
        <dbReference type="ARBA" id="ARBA00023134"/>
    </source>
</evidence>
<dbReference type="InterPro" id="IPR016478">
    <property type="entry name" value="GTPase_MTG1"/>
</dbReference>
<keyword evidence="8" id="KW-1185">Reference proteome</keyword>
<evidence type="ECO:0000256" key="1">
    <source>
        <dbReference type="ARBA" id="ARBA00014898"/>
    </source>
</evidence>
<dbReference type="PANTHER" id="PTHR45782">
    <property type="entry name" value="MITOCHONDRIAL RIBOSOME-ASSOCIATED GTPASE 1"/>
    <property type="match status" value="1"/>
</dbReference>
<dbReference type="AlphaFoldDB" id="A0A926FCB5"/>
<dbReference type="NCBIfam" id="TIGR03596">
    <property type="entry name" value="GTPase_YlqF"/>
    <property type="match status" value="1"/>
</dbReference>
<dbReference type="PROSITE" id="PS51721">
    <property type="entry name" value="G_CP"/>
    <property type="match status" value="1"/>
</dbReference>
<name>A0A926FCB5_9FIRM</name>
<dbReference type="CDD" id="cd01856">
    <property type="entry name" value="YlqF"/>
    <property type="match status" value="1"/>
</dbReference>
<dbReference type="PANTHER" id="PTHR45782:SF4">
    <property type="entry name" value="MITOCHONDRIAL RIBOSOME-ASSOCIATED GTPASE 1"/>
    <property type="match status" value="1"/>
</dbReference>
<keyword evidence="2 4" id="KW-0547">Nucleotide-binding</keyword>
<dbReference type="PIRSF" id="PIRSF006230">
    <property type="entry name" value="MG442"/>
    <property type="match status" value="1"/>
</dbReference>
<organism evidence="7 8">
    <name type="scientific">Qingrenia yutianensis</name>
    <dbReference type="NCBI Taxonomy" id="2763676"/>
    <lineage>
        <taxon>Bacteria</taxon>
        <taxon>Bacillati</taxon>
        <taxon>Bacillota</taxon>
        <taxon>Clostridia</taxon>
        <taxon>Eubacteriales</taxon>
        <taxon>Oscillospiraceae</taxon>
        <taxon>Qingrenia</taxon>
    </lineage>
</organism>
<comment type="subcellular location">
    <subcellularLocation>
        <location evidence="4">Cytoplasm</location>
    </subcellularLocation>
</comment>
<feature type="binding site" evidence="5">
    <location>
        <begin position="58"/>
        <end position="61"/>
    </location>
    <ligand>
        <name>GTP</name>
        <dbReference type="ChEBI" id="CHEBI:37565"/>
    </ligand>
</feature>
<dbReference type="RefSeq" id="WP_178347910.1">
    <property type="nucleotide sequence ID" value="NZ_JACRTE010000007.1"/>
</dbReference>
<keyword evidence="3 4" id="KW-0342">GTP-binding</keyword>
<protein>
    <recommendedName>
        <fullName evidence="1 4">Ribosome biogenesis GTPase A</fullName>
    </recommendedName>
</protein>
<dbReference type="GO" id="GO:0005525">
    <property type="term" value="F:GTP binding"/>
    <property type="evidence" value="ECO:0007669"/>
    <property type="project" value="UniProtKB-KW"/>
</dbReference>
<dbReference type="InterPro" id="IPR030378">
    <property type="entry name" value="G_CP_dom"/>
</dbReference>
<accession>A0A926FCB5</accession>
<comment type="caution">
    <text evidence="7">The sequence shown here is derived from an EMBL/GenBank/DDBJ whole genome shotgun (WGS) entry which is preliminary data.</text>
</comment>
<gene>
    <name evidence="7" type="primary">ylqF</name>
    <name evidence="7" type="ORF">H8706_07130</name>
</gene>
<dbReference type="Pfam" id="PF01926">
    <property type="entry name" value="MMR_HSR1"/>
    <property type="match status" value="1"/>
</dbReference>
<dbReference type="Proteomes" id="UP000647416">
    <property type="component" value="Unassembled WGS sequence"/>
</dbReference>
<dbReference type="EMBL" id="JACRTE010000007">
    <property type="protein sequence ID" value="MBC8596642.1"/>
    <property type="molecule type" value="Genomic_DNA"/>
</dbReference>
<dbReference type="GO" id="GO:0005737">
    <property type="term" value="C:cytoplasm"/>
    <property type="evidence" value="ECO:0007669"/>
    <property type="project" value="UniProtKB-SubCell"/>
</dbReference>
<evidence type="ECO:0000313" key="7">
    <source>
        <dbReference type="EMBL" id="MBC8596642.1"/>
    </source>
</evidence>
<evidence type="ECO:0000256" key="5">
    <source>
        <dbReference type="PIRSR" id="PIRSR006230-1"/>
    </source>
</evidence>
<comment type="function">
    <text evidence="4">Required for a late step of 50S ribosomal subunit assembly. Has GTPase activity.</text>
</comment>
<feature type="binding site" evidence="5">
    <location>
        <position position="174"/>
    </location>
    <ligand>
        <name>GTP</name>
        <dbReference type="ChEBI" id="CHEBI:37565"/>
    </ligand>
</feature>
<comment type="similarity">
    <text evidence="4">Belongs to the TRAFAC class YlqF/YawG GTPase family. MTG1 subfamily.</text>
</comment>
<proteinExistence type="inferred from homology"/>
<dbReference type="InterPro" id="IPR027417">
    <property type="entry name" value="P-loop_NTPase"/>
</dbReference>
<dbReference type="InterPro" id="IPR019991">
    <property type="entry name" value="GTP-bd_ribosome_bgen"/>
</dbReference>
<evidence type="ECO:0000256" key="2">
    <source>
        <dbReference type="ARBA" id="ARBA00022741"/>
    </source>
</evidence>
<reference evidence="7" key="1">
    <citation type="submission" date="2020-08" db="EMBL/GenBank/DDBJ databases">
        <title>Genome public.</title>
        <authorList>
            <person name="Liu C."/>
            <person name="Sun Q."/>
        </authorList>
    </citation>
    <scope>NUCLEOTIDE SEQUENCE</scope>
    <source>
        <strain evidence="7">NSJ-50</strain>
    </source>
</reference>
<dbReference type="GO" id="GO:0006412">
    <property type="term" value="P:translation"/>
    <property type="evidence" value="ECO:0007669"/>
    <property type="project" value="TreeGrafter"/>
</dbReference>
<evidence type="ECO:0000259" key="6">
    <source>
        <dbReference type="PROSITE" id="PS51721"/>
    </source>
</evidence>